<dbReference type="PANTHER" id="PTHR12526:SF630">
    <property type="entry name" value="GLYCOSYLTRANSFERASE"/>
    <property type="match status" value="1"/>
</dbReference>
<evidence type="ECO:0008006" key="5">
    <source>
        <dbReference type="Google" id="ProtNLM"/>
    </source>
</evidence>
<dbReference type="Gene3D" id="3.40.50.2000">
    <property type="entry name" value="Glycogen Phosphorylase B"/>
    <property type="match status" value="2"/>
</dbReference>
<feature type="domain" description="Glycosyltransferase subfamily 4-like N-terminal" evidence="2">
    <location>
        <begin position="12"/>
        <end position="174"/>
    </location>
</feature>
<evidence type="ECO:0000313" key="4">
    <source>
        <dbReference type="Proteomes" id="UP000321058"/>
    </source>
</evidence>
<dbReference type="Pfam" id="PF00534">
    <property type="entry name" value="Glycos_transf_1"/>
    <property type="match status" value="1"/>
</dbReference>
<dbReference type="CDD" id="cd03801">
    <property type="entry name" value="GT4_PimA-like"/>
    <property type="match status" value="1"/>
</dbReference>
<sequence>MRFLFFTGGWTVGGMETAFLSLMKGLAARGHQPTAIVSGWTDGEVPRLLDEAGIPHHEVPLGRFYISNAVFTWHTLRRMPEARRQLRAIAADLRPDWVISPDVQTLLLSASILRTRRALFLQSLPERLMQHRWVGRLLDRRLDRVLCCSQFIAEWARSTPVDPAKLEVVHNGVPIPAAAPVVQRTPLRLAIVGRIVEQKQHMVLVDACSLLKQRGVDCRLDIVGTKGGDFSDTIEARISALGLVEQVRWTGFVADRDRLYSDVDILVAPAVEEPFGLTVAEAGAYGLPVVAARSGAFPEIVEDAHTGLLFAPGDATDLARNLERLVLDAELRRRLGAAGRERVASIFTIDAMTERFLEACATSR</sequence>
<protein>
    <recommendedName>
        <fullName evidence="5">Glycosyl transferase</fullName>
    </recommendedName>
</protein>
<dbReference type="GO" id="GO:0016757">
    <property type="term" value="F:glycosyltransferase activity"/>
    <property type="evidence" value="ECO:0007669"/>
    <property type="project" value="InterPro"/>
</dbReference>
<evidence type="ECO:0000313" key="3">
    <source>
        <dbReference type="EMBL" id="GEP59743.1"/>
    </source>
</evidence>
<dbReference type="SUPFAM" id="SSF53756">
    <property type="entry name" value="UDP-Glycosyltransferase/glycogen phosphorylase"/>
    <property type="match status" value="1"/>
</dbReference>
<dbReference type="RefSeq" id="WP_147155130.1">
    <property type="nucleotide sequence ID" value="NZ_BKAJ01000139.1"/>
</dbReference>
<dbReference type="AlphaFoldDB" id="A0A512NLB8"/>
<name>A0A512NLB8_9HYPH</name>
<evidence type="ECO:0000259" key="2">
    <source>
        <dbReference type="Pfam" id="PF13439"/>
    </source>
</evidence>
<gene>
    <name evidence="3" type="ORF">RSO01_69090</name>
</gene>
<dbReference type="OrthoDB" id="9781738at2"/>
<evidence type="ECO:0000259" key="1">
    <source>
        <dbReference type="Pfam" id="PF00534"/>
    </source>
</evidence>
<keyword evidence="4" id="KW-1185">Reference proteome</keyword>
<organism evidence="3 4">
    <name type="scientific">Reyranella soli</name>
    <dbReference type="NCBI Taxonomy" id="1230389"/>
    <lineage>
        <taxon>Bacteria</taxon>
        <taxon>Pseudomonadati</taxon>
        <taxon>Pseudomonadota</taxon>
        <taxon>Alphaproteobacteria</taxon>
        <taxon>Hyphomicrobiales</taxon>
        <taxon>Reyranellaceae</taxon>
        <taxon>Reyranella</taxon>
    </lineage>
</organism>
<accession>A0A512NLB8</accession>
<comment type="caution">
    <text evidence="3">The sequence shown here is derived from an EMBL/GenBank/DDBJ whole genome shotgun (WGS) entry which is preliminary data.</text>
</comment>
<dbReference type="Proteomes" id="UP000321058">
    <property type="component" value="Unassembled WGS sequence"/>
</dbReference>
<feature type="domain" description="Glycosyl transferase family 1" evidence="1">
    <location>
        <begin position="186"/>
        <end position="342"/>
    </location>
</feature>
<dbReference type="Pfam" id="PF13439">
    <property type="entry name" value="Glyco_transf_4"/>
    <property type="match status" value="1"/>
</dbReference>
<reference evidence="3 4" key="1">
    <citation type="submission" date="2019-07" db="EMBL/GenBank/DDBJ databases">
        <title>Whole genome shotgun sequence of Reyranella soli NBRC 108950.</title>
        <authorList>
            <person name="Hosoyama A."/>
            <person name="Uohara A."/>
            <person name="Ohji S."/>
            <person name="Ichikawa N."/>
        </authorList>
    </citation>
    <scope>NUCLEOTIDE SEQUENCE [LARGE SCALE GENOMIC DNA]</scope>
    <source>
        <strain evidence="3 4">NBRC 108950</strain>
    </source>
</reference>
<proteinExistence type="predicted"/>
<dbReference type="InterPro" id="IPR001296">
    <property type="entry name" value="Glyco_trans_1"/>
</dbReference>
<dbReference type="EMBL" id="BKAJ01000139">
    <property type="protein sequence ID" value="GEP59743.1"/>
    <property type="molecule type" value="Genomic_DNA"/>
</dbReference>
<dbReference type="PANTHER" id="PTHR12526">
    <property type="entry name" value="GLYCOSYLTRANSFERASE"/>
    <property type="match status" value="1"/>
</dbReference>
<dbReference type="InterPro" id="IPR028098">
    <property type="entry name" value="Glyco_trans_4-like_N"/>
</dbReference>